<evidence type="ECO:0000256" key="8">
    <source>
        <dbReference type="SAM" id="MobiDB-lite"/>
    </source>
</evidence>
<sequence length="3138" mass="356995">MSAETRERSALLYQIDHVFLPPRLPQEDDFTVSNDRALIDHVLDALRRFEDDAEGQHLPDVRRAIQMVSAMHKCRPGRNLNPQLVCSALDDLADEGALCFQLAAQNFGLLITRQGQTVCFEQFELLAKNKDVMACQGRLRRSFPSTCIAMAYSQYTADGFTSAFAQCLFKLDISTHPSSRPKSQEQADGSEECDTVEPRLLAMLNGLLRGLGNEATVNQIGKHSREEALFSHNAKRPWHRSATWLLIRVSLQLIWSRNSEAPNCSPLFKGFIAFFIASCVAQAQQLEVTDQILYCMLAKLDRRCQKLSHLPYFENNKPDWLDYCSDVQTAAIKYLEQRWTDVQLSEERLLPLEERLLPLEERLLPLEERLLPLEELEPLSFLTDSALGVSSLKEYLSEMQQAQATSSGPRESHGNYDFLRTKGIEPPAIGTDNRHALLTLANFETWVDTELSNWQEANVNEKNTCGQLSEMIEEYHNLASVTYKHNPFNLSVMWLSILELWVACDEVVTHQVPLILDYGIEIPVEILNILVLPSLSMMKRLRNIERHLERRHNAQPGHPSIFNAFGEPNSFAVQFYRHSTHHQSIRQGIVAAAELEKREKSAELARKKKEYQQLQLEYSTISHQKQPAQVKEDATMEDAPVEDVPMEDTCIDTCPKCGLERRMSGMRISVYESPLPSDECEAMAVVFELQVPDNIAAWRDITLKLLADELDSEDSAPRKPIHKLWSTSHYPELQQHRQNGTDRIQILSTSKPFTEAHGHDQPVAEATQEFVCAPHGCRYAYYDRDANIMRSAGRSCSSLVAMKFIIPANCSFASVSAFPLPHWIRGYTHTSNEVIAQQSSCPTYMSLESFKAFGHIRSGHRLQWRNVLAQLAMPSVDFNQVETALIILQAINEAGPCTDVPLNELRDAHDLLNDQTFALSLVGALWDVVHQVRQNWECDIAMLVLSSICTKLLCTSSDPETRQACGKFLSRLRSTTREWALSLLNRADESVSDIEAEDFNYRVLAMSLACSSTFSVGLEELDLIFNDNDAVTTFLEISILIHDHRQAYDQHNQEETEAPEVPQAAQSRDANLQSPLTIIGIQSWHRISYMLQPFLTEKILQNRVCLDKAIYTFWTAYTPGRAWTQGSNGYQHIMTSRCCLSTAQKNPSVSFDLYEGSLLVDGRPFARLPSEYCQTSTFKRLFGEQSLKVSPSQEFDMEFTATKQKNGWTIHFAMKNDHWVNIETGMLELRPWKNPWCSEGTLWRADTTSVETTLARGNKVLIDCKSGTATRICGILGAFENPRFITILFDKAKTELEVDLARYDLKFTLKPGFSALQCVKYPGMCIDSVQSFGSLIGLKSKLVLRPHYLEASGRKAIIVPYGTPHVQGDHVSHPHTTITPTEFKGTEDRTGTEEAMRILMSSAVVSFQRLDTMDADILFGIAQLSPVRNFFPGGDAMEMQRITWNSNMNPLAQNDRFRQVVKAILRQAKHCEPFFHPAKDFRMPQESNTQLVSRALIRNSVFRVDGFGAEHFTTAQDSTYQSRDTIEESLVEQPEQQFCHVTKLLLSQDSYLVEALPDVRELVPSIYSVLPRKVIDLSHRSDIPFGGFDIQWLNEPVQSIGSNWRGLHHYLTTVDADESKFNLMIFFGALIFAPQADFAIIQLLLTLVCCPDIRRLLHPQHDAFRLSDGQQYNQTQILACMADKARPYDQTPEWSMQQGPREKKRAFNKRRKDAWKAKLEVVKLAFESPLQAQFPLEPRAPMSRETDMYINIQGAMSGIRELFQSWIRNKEFNAYLNAIVDAAVRLPISPYRVAICKFSFQLPDMAPQAAHVTTSDLFSEEAPEIRCQAPFKLDDLRPRRARHQNVNIHDEPSQPTSRSLIEPLQLMAKDPYEKQYVEELEKSFENYEATGKRERFILDPDTVWKKLQTNLRRCNQEVELFHTTIYEIFERQANRLIPHSRHFFPRLSPVFILQQLNKNHWSGLPGPWRSCVTQYALALTHLQRAHRLLGLLKNKMDLKREAENVGHSWELEKFPDSLLMEVESGLIIRNVQEEVARAMRDSDENRVMQLNMGEGKSSVIVEMVAAFLADGSRLVRIIVAKPQAKQMRHMLITKLGGLLNRRIFFLPFSRATSMDESKVEYLQAQLQTCQKEGGILLVQPEELLSFKLMGLEKVGTLEFPVVDTESDSNRMTIGHQLLDMQKHIETHSRDIIDESDENFSVKFELVYTIGTQTPTEMSPDRWLVVQHVLTLVARFATDIKRLQPDGIQLQSGGIGQFPLLRFLHEESGRTLLDMVARHIREHGCHGFPISHQSQEIRDLIFSYITQPSPNEDVIKGVGDAKGEFFNDMTRKVLLLLRGLFAYDILSFAFGQKRWRVNYGLTKRTPPTMLAVPYKAKDSPAPRSEFSQPDVVLVLTCLSYYYGGLSNDEMDTAFEHLERSDQSSIVYGEWVTSSPLLGPAFQQLSGVNRKDRPQCLNQVFPALRRTKAVVDYYLSKVVFPREFLEFPSKLSNSGWDLAKPRPQPVTGFSGTCDSKYVLPTGISHLDLPSQLNTNATVLSNLLCSENTVKLLGPDLSSEALLEAIVQKDVSIQVILDVGALIIDLENDEVARKWLELTPHSNKEAVIFLNREDDMLVMDRNGFVEPFLTSSFATNTDACLVFLDEAHTRGIDLKLPGNYRAATTLGPKLTKDRLVQACMRMRKLGKGQSVTFLVPYEIQEKVDAIRAVRPDRNAPMQVSDVLCWSITETWADTRRSVPLWALQGLRHQRQEEIWVREIEPASTSDLPDIISKDLEGYFESEAMSLEQRYCPRSQGTSNLLQRQLRALGPSRWSNQIKLIQAKCEHFGVTSFTSAALQEESERELACEIDEQRDVQNPSVVQPLKHHIHPRTRQMVASGVLRVPRTPREAIERAFYSVRGNSNASSEMLDGFGQSLIVTTDFFKTVELEGSSSPGAFQRPVQWILTFKRAPSSHTKMVILSPFEANELLPWITKSQHVFLHMYMPRSNLTMSSLQHLKLHVTPSLPADWEAPHDLIMRLNLFAGQLYFDNLEEYKKTCAFLGLSITPNEGDTAVTVDGFVGRSQYRGCAFTESPTSFLHYIMANVRRDRQDINRTHVGRMLTGEILTEADFHELQQTRIVTTMTLYSTHNLDDMLDIERLH</sequence>
<dbReference type="Pfam" id="PF12359">
    <property type="entry name" value="DUF3645"/>
    <property type="match status" value="1"/>
</dbReference>
<dbReference type="EC" id="3.4.19.12" evidence="2"/>
<evidence type="ECO:0000259" key="11">
    <source>
        <dbReference type="Pfam" id="PF20255"/>
    </source>
</evidence>
<dbReference type="Pfam" id="PF20255">
    <property type="entry name" value="DUF6606"/>
    <property type="match status" value="1"/>
</dbReference>
<evidence type="ECO:0000256" key="4">
    <source>
        <dbReference type="ARBA" id="ARBA00022786"/>
    </source>
</evidence>
<keyword evidence="5" id="KW-0378">Hydrolase</keyword>
<feature type="domain" description="DUF3638" evidence="9">
    <location>
        <begin position="2008"/>
        <end position="2239"/>
    </location>
</feature>
<evidence type="ECO:0000259" key="9">
    <source>
        <dbReference type="Pfam" id="PF12340"/>
    </source>
</evidence>
<feature type="domain" description="DUF6606" evidence="11">
    <location>
        <begin position="15"/>
        <end position="279"/>
    </location>
</feature>
<evidence type="ECO:0000313" key="13">
    <source>
        <dbReference type="Proteomes" id="UP001446871"/>
    </source>
</evidence>
<comment type="catalytic activity">
    <reaction evidence="1">
        <text>Thiol-dependent hydrolysis of ester, thioester, amide, peptide and isopeptide bonds formed by the C-terminal Gly of ubiquitin (a 76-residue protein attached to proteins as an intracellular targeting signal).</text>
        <dbReference type="EC" id="3.4.19.12"/>
    </reaction>
</comment>
<organism evidence="12 13">
    <name type="scientific">Apiospora saccharicola</name>
    <dbReference type="NCBI Taxonomy" id="335842"/>
    <lineage>
        <taxon>Eukaryota</taxon>
        <taxon>Fungi</taxon>
        <taxon>Dikarya</taxon>
        <taxon>Ascomycota</taxon>
        <taxon>Pezizomycotina</taxon>
        <taxon>Sordariomycetes</taxon>
        <taxon>Xylariomycetidae</taxon>
        <taxon>Amphisphaeriales</taxon>
        <taxon>Apiosporaceae</taxon>
        <taxon>Apiospora</taxon>
    </lineage>
</organism>
<reference evidence="12 13" key="1">
    <citation type="submission" date="2023-01" db="EMBL/GenBank/DDBJ databases">
        <title>Analysis of 21 Apiospora genomes using comparative genomics revels a genus with tremendous synthesis potential of carbohydrate active enzymes and secondary metabolites.</title>
        <authorList>
            <person name="Sorensen T."/>
        </authorList>
    </citation>
    <scope>NUCLEOTIDE SEQUENCE [LARGE SCALE GENOMIC DNA]</scope>
    <source>
        <strain evidence="12 13">CBS 83171</strain>
    </source>
</reference>
<evidence type="ECO:0000259" key="10">
    <source>
        <dbReference type="Pfam" id="PF12359"/>
    </source>
</evidence>
<evidence type="ECO:0000256" key="2">
    <source>
        <dbReference type="ARBA" id="ARBA00012759"/>
    </source>
</evidence>
<dbReference type="InterPro" id="IPR051346">
    <property type="entry name" value="OTU_Deubiquitinase"/>
</dbReference>
<evidence type="ECO:0000256" key="5">
    <source>
        <dbReference type="ARBA" id="ARBA00022801"/>
    </source>
</evidence>
<feature type="domain" description="DUF3645" evidence="10">
    <location>
        <begin position="2363"/>
        <end position="2395"/>
    </location>
</feature>
<feature type="region of interest" description="Disordered" evidence="8">
    <location>
        <begin position="1369"/>
        <end position="1389"/>
    </location>
</feature>
<evidence type="ECO:0000256" key="7">
    <source>
        <dbReference type="SAM" id="Coils"/>
    </source>
</evidence>
<dbReference type="EMBL" id="JAQQWM010000008">
    <property type="protein sequence ID" value="KAK8052898.1"/>
    <property type="molecule type" value="Genomic_DNA"/>
</dbReference>
<dbReference type="Proteomes" id="UP001446871">
    <property type="component" value="Unassembled WGS sequence"/>
</dbReference>
<proteinExistence type="predicted"/>
<gene>
    <name evidence="12" type="ORF">PG996_012199</name>
</gene>
<dbReference type="Pfam" id="PF12340">
    <property type="entry name" value="DUF3638"/>
    <property type="match status" value="1"/>
</dbReference>
<dbReference type="InterPro" id="IPR022105">
    <property type="entry name" value="DUF3645"/>
</dbReference>
<comment type="caution">
    <text evidence="12">The sequence shown here is derived from an EMBL/GenBank/DDBJ whole genome shotgun (WGS) entry which is preliminary data.</text>
</comment>
<evidence type="ECO:0000256" key="1">
    <source>
        <dbReference type="ARBA" id="ARBA00000707"/>
    </source>
</evidence>
<feature type="coiled-coil region" evidence="7">
    <location>
        <begin position="590"/>
        <end position="624"/>
    </location>
</feature>
<dbReference type="InterPro" id="IPR022099">
    <property type="entry name" value="DUF3638"/>
</dbReference>
<keyword evidence="13" id="KW-1185">Reference proteome</keyword>
<name>A0ABR1U255_9PEZI</name>
<evidence type="ECO:0000256" key="6">
    <source>
        <dbReference type="ARBA" id="ARBA00022807"/>
    </source>
</evidence>
<protein>
    <recommendedName>
        <fullName evidence="2">ubiquitinyl hydrolase 1</fullName>
        <ecNumber evidence="2">3.4.19.12</ecNumber>
    </recommendedName>
</protein>
<keyword evidence="4" id="KW-0833">Ubl conjugation pathway</keyword>
<dbReference type="PANTHER" id="PTHR13367:SF34">
    <property type="match status" value="1"/>
</dbReference>
<evidence type="ECO:0000313" key="12">
    <source>
        <dbReference type="EMBL" id="KAK8052898.1"/>
    </source>
</evidence>
<evidence type="ECO:0000256" key="3">
    <source>
        <dbReference type="ARBA" id="ARBA00022670"/>
    </source>
</evidence>
<accession>A0ABR1U255</accession>
<dbReference type="InterPro" id="IPR046541">
    <property type="entry name" value="DUF6606"/>
</dbReference>
<dbReference type="PANTHER" id="PTHR13367">
    <property type="entry name" value="UBIQUITIN THIOESTERASE"/>
    <property type="match status" value="1"/>
</dbReference>
<keyword evidence="6" id="KW-0788">Thiol protease</keyword>
<keyword evidence="3" id="KW-0645">Protease</keyword>
<keyword evidence="7" id="KW-0175">Coiled coil</keyword>